<accession>A0A8K2A8G2</accession>
<dbReference type="RefSeq" id="WP_161825550.1">
    <property type="nucleotide sequence ID" value="NZ_WVIC01000020.1"/>
</dbReference>
<keyword evidence="1" id="KW-0808">Transferase</keyword>
<dbReference type="InterPro" id="IPR050793">
    <property type="entry name" value="CMP-NeuNAc_synthase"/>
</dbReference>
<dbReference type="CDD" id="cd02513">
    <property type="entry name" value="CMP-NeuAc_Synthase"/>
    <property type="match status" value="1"/>
</dbReference>
<dbReference type="InterPro" id="IPR003329">
    <property type="entry name" value="Cytidylyl_trans"/>
</dbReference>
<reference evidence="1" key="1">
    <citation type="submission" date="2019-12" db="EMBL/GenBank/DDBJ databases">
        <title>High-Quality draft genome sequences of three cyanobacteria isolated from the limestone walls of the Old Cathedral of Coimbra.</title>
        <authorList>
            <person name="Tiago I."/>
            <person name="Soares F."/>
            <person name="Portugal A."/>
        </authorList>
    </citation>
    <scope>NUCLEOTIDE SEQUENCE [LARGE SCALE GENOMIC DNA]</scope>
    <source>
        <strain evidence="1">C</strain>
    </source>
</reference>
<dbReference type="PANTHER" id="PTHR21485">
    <property type="entry name" value="HAD SUPERFAMILY MEMBERS CMAS AND KDSC"/>
    <property type="match status" value="1"/>
</dbReference>
<organism evidence="1 2">
    <name type="scientific">Petrachloros mirabilis ULC683</name>
    <dbReference type="NCBI Taxonomy" id="2781853"/>
    <lineage>
        <taxon>Bacteria</taxon>
        <taxon>Bacillati</taxon>
        <taxon>Cyanobacteriota</taxon>
        <taxon>Cyanophyceae</taxon>
        <taxon>Synechococcales</taxon>
        <taxon>Petrachlorosaceae</taxon>
        <taxon>Petrachloros</taxon>
        <taxon>Petrachloros mirabilis</taxon>
    </lineage>
</organism>
<dbReference type="PANTHER" id="PTHR21485:SF6">
    <property type="entry name" value="N-ACYLNEURAMINATE CYTIDYLYLTRANSFERASE-RELATED"/>
    <property type="match status" value="1"/>
</dbReference>
<dbReference type="EMBL" id="WVIC01000020">
    <property type="protein sequence ID" value="NCJ07075.1"/>
    <property type="molecule type" value="Genomic_DNA"/>
</dbReference>
<proteinExistence type="predicted"/>
<gene>
    <name evidence="1" type="ORF">GS597_11260</name>
</gene>
<dbReference type="GO" id="GO:0008781">
    <property type="term" value="F:N-acylneuraminate cytidylyltransferase activity"/>
    <property type="evidence" value="ECO:0007669"/>
    <property type="project" value="TreeGrafter"/>
</dbReference>
<dbReference type="Gene3D" id="3.90.550.10">
    <property type="entry name" value="Spore Coat Polysaccharide Biosynthesis Protein SpsA, Chain A"/>
    <property type="match status" value="1"/>
</dbReference>
<dbReference type="Pfam" id="PF02348">
    <property type="entry name" value="CTP_transf_3"/>
    <property type="match status" value="1"/>
</dbReference>
<comment type="caution">
    <text evidence="1">The sequence shown here is derived from an EMBL/GenBank/DDBJ whole genome shotgun (WGS) entry which is preliminary data.</text>
</comment>
<dbReference type="InterPro" id="IPR029044">
    <property type="entry name" value="Nucleotide-diphossugar_trans"/>
</dbReference>
<protein>
    <submittedName>
        <fullName evidence="1">Acylneuraminate cytidylyltransferase family protein</fullName>
    </submittedName>
</protein>
<name>A0A8K2A8G2_9CYAN</name>
<evidence type="ECO:0000313" key="2">
    <source>
        <dbReference type="Proteomes" id="UP000607397"/>
    </source>
</evidence>
<sequence length="239" mass="26277">MKILAVVPARSGSKRLPGKNIRLLGGKPLIVWSIEVVYGIPGICDTLVSTDDPAIAEIARAAGVLVPWLRPADLATDITSSVAVCLHALDWYEAEKGTIDGLLLLQPTSPYRSQETVRKGIELFYRHNNRPVIGVSPAESHPMRCFQIEGDTMRPFIKGSGLMLRSQDLPLAYAVNGAFYLIAPDDLRKRQSFYTDNIMPLPIDSAAEAIDIDTEWDWKMAETILSGFQSCSLSSSRFG</sequence>
<dbReference type="SUPFAM" id="SSF53448">
    <property type="entry name" value="Nucleotide-diphospho-sugar transferases"/>
    <property type="match status" value="1"/>
</dbReference>
<keyword evidence="2" id="KW-1185">Reference proteome</keyword>
<dbReference type="AlphaFoldDB" id="A0A8K2A8G2"/>
<keyword evidence="1" id="KW-0548">Nucleotidyltransferase</keyword>
<dbReference type="Proteomes" id="UP000607397">
    <property type="component" value="Unassembled WGS sequence"/>
</dbReference>
<evidence type="ECO:0000313" key="1">
    <source>
        <dbReference type="EMBL" id="NCJ07075.1"/>
    </source>
</evidence>